<dbReference type="CDD" id="cd00093">
    <property type="entry name" value="HTH_XRE"/>
    <property type="match status" value="1"/>
</dbReference>
<dbReference type="AlphaFoldDB" id="A0A0H3FGD7"/>
<dbReference type="EMBL" id="CP002506">
    <property type="protein sequence ID" value="ADW76124.1"/>
    <property type="molecule type" value="Genomic_DNA"/>
</dbReference>
<dbReference type="Proteomes" id="UP000007257">
    <property type="component" value="Plasmid pRAHAQ01"/>
</dbReference>
<reference evidence="5 6" key="2">
    <citation type="journal article" date="2012" name="J. Bacteriol.">
        <title>Complete Genome Sequence of Rahnella sp. Strain Y9602, a Gammaproteobacterium Isolate from Metal- and Radionuclide-Contaminated Soil.</title>
        <authorList>
            <person name="Martinez R.J."/>
            <person name="Bruce D."/>
            <person name="Detter C."/>
            <person name="Goodwin L.A."/>
            <person name="Han J."/>
            <person name="Han C.S."/>
            <person name="Held B."/>
            <person name="Land M.L."/>
            <person name="Mikhailova N."/>
            <person name="Nolan M."/>
            <person name="Pennacchio L."/>
            <person name="Pitluck S."/>
            <person name="Tapia R."/>
            <person name="Woyke T."/>
            <person name="Sobecky P.A."/>
        </authorList>
    </citation>
    <scope>NUCLEOTIDE SEQUENCE [LARGE SCALE GENOMIC DNA]</scope>
    <source>
        <strain evidence="5 6">Y9602</strain>
        <plasmid evidence="5 6">pRAHAQ01</plasmid>
    </source>
</reference>
<dbReference type="CDD" id="cd06529">
    <property type="entry name" value="S24_LexA-like"/>
    <property type="match status" value="1"/>
</dbReference>
<evidence type="ECO:0000313" key="6">
    <source>
        <dbReference type="Proteomes" id="UP000007257"/>
    </source>
</evidence>
<dbReference type="Pfam" id="PF01381">
    <property type="entry name" value="HTH_3"/>
    <property type="match status" value="1"/>
</dbReference>
<keyword evidence="2" id="KW-0238">DNA-binding</keyword>
<reference evidence="6" key="1">
    <citation type="submission" date="2011-01" db="EMBL/GenBank/DDBJ databases">
        <title>Complete sequence of plasmid1 of Rahnella sp. Y9602.</title>
        <authorList>
            <consortium name="US DOE Joint Genome Institute"/>
            <person name="Lucas S."/>
            <person name="Copeland A."/>
            <person name="Lapidus A."/>
            <person name="Cheng J.-F."/>
            <person name="Goodwin L."/>
            <person name="Pitluck S."/>
            <person name="Lu M."/>
            <person name="Detter J.C."/>
            <person name="Han C."/>
            <person name="Tapia R."/>
            <person name="Land M."/>
            <person name="Hauser L."/>
            <person name="Kyrpides N."/>
            <person name="Ivanova N."/>
            <person name="Ovchinnikova G."/>
            <person name="Pagani I."/>
            <person name="Sobecky P.A."/>
            <person name="Martinez R.J."/>
            <person name="Woyke T."/>
        </authorList>
    </citation>
    <scope>NUCLEOTIDE SEQUENCE [LARGE SCALE GENOMIC DNA]</scope>
    <source>
        <strain evidence="6">Y9602</strain>
        <plasmid evidence="6">pRAHAQ01</plasmid>
    </source>
</reference>
<gene>
    <name evidence="5" type="ordered locus">Rahaq_4542</name>
</gene>
<dbReference type="SUPFAM" id="SSF51306">
    <property type="entry name" value="LexA/Signal peptidase"/>
    <property type="match status" value="1"/>
</dbReference>
<dbReference type="InterPro" id="IPR036286">
    <property type="entry name" value="LexA/Signal_pep-like_sf"/>
</dbReference>
<dbReference type="KEGG" id="rah:Rahaq_4542"/>
<dbReference type="Gene3D" id="1.10.260.40">
    <property type="entry name" value="lambda repressor-like DNA-binding domains"/>
    <property type="match status" value="1"/>
</dbReference>
<dbReference type="Gene3D" id="2.10.109.10">
    <property type="entry name" value="Umud Fragment, subunit A"/>
    <property type="match status" value="1"/>
</dbReference>
<dbReference type="HOGENOM" id="CLU_066192_1_2_6"/>
<accession>A0A0H3FGD7</accession>
<dbReference type="InterPro" id="IPR010982">
    <property type="entry name" value="Lambda_DNA-bd_dom_sf"/>
</dbReference>
<dbReference type="InterPro" id="IPR001387">
    <property type="entry name" value="Cro/C1-type_HTH"/>
</dbReference>
<keyword evidence="5" id="KW-0614">Plasmid</keyword>
<dbReference type="PANTHER" id="PTHR40661:SF3">
    <property type="entry name" value="FELS-1 PROPHAGE TRANSCRIPTIONAL REGULATOR"/>
    <property type="match status" value="1"/>
</dbReference>
<name>A0A0H3FGD7_RAHSY</name>
<proteinExistence type="predicted"/>
<dbReference type="eggNOG" id="COG2932">
    <property type="taxonomic scope" value="Bacteria"/>
</dbReference>
<dbReference type="Pfam" id="PF00717">
    <property type="entry name" value="Peptidase_S24"/>
    <property type="match status" value="1"/>
</dbReference>
<dbReference type="InterPro" id="IPR039418">
    <property type="entry name" value="LexA-like"/>
</dbReference>
<dbReference type="GO" id="GO:0003677">
    <property type="term" value="F:DNA binding"/>
    <property type="evidence" value="ECO:0007669"/>
    <property type="project" value="UniProtKB-KW"/>
</dbReference>
<protein>
    <submittedName>
        <fullName evidence="5">Putative phage repressor</fullName>
    </submittedName>
</protein>
<organism evidence="5 6">
    <name type="scientific">Rahnella sp. (strain Y9602)</name>
    <dbReference type="NCBI Taxonomy" id="2703885"/>
    <lineage>
        <taxon>Bacteria</taxon>
        <taxon>Pseudomonadati</taxon>
        <taxon>Pseudomonadota</taxon>
        <taxon>Gammaproteobacteria</taxon>
        <taxon>Enterobacterales</taxon>
        <taxon>Yersiniaceae</taxon>
        <taxon>Rahnella</taxon>
    </lineage>
</organism>
<evidence type="ECO:0000256" key="3">
    <source>
        <dbReference type="ARBA" id="ARBA00023163"/>
    </source>
</evidence>
<geneLocation type="plasmid" evidence="5 6">
    <name>pRAHAQ01</name>
</geneLocation>
<dbReference type="PROSITE" id="PS50943">
    <property type="entry name" value="HTH_CROC1"/>
    <property type="match status" value="1"/>
</dbReference>
<dbReference type="PANTHER" id="PTHR40661">
    <property type="match status" value="1"/>
</dbReference>
<keyword evidence="1" id="KW-0805">Transcription regulation</keyword>
<evidence type="ECO:0000259" key="4">
    <source>
        <dbReference type="PROSITE" id="PS50943"/>
    </source>
</evidence>
<evidence type="ECO:0000256" key="2">
    <source>
        <dbReference type="ARBA" id="ARBA00023125"/>
    </source>
</evidence>
<sequence length="236" mass="26376">MTFSERLKLAMDEGGFTQGSLAEAVGMAQPSIWKLVSGGAKASKKTIQIANVLGVRPEWLSDGDGPMRIGDAPHSAPLLVREKSEQYRIEDGFRIELLDVAVSAGPGTVNTNEFIEVVRTITYTPEEARMMFGNRSEEQIRMINVKGDSMSGTIEPGDLIFVDISIQSFDGDGIYAFLYDDTAHVKRLQKMKDYLLVLSDNTRYQTWDPITRDEMNRVFIYGKVIGSVPQTYRRHG</sequence>
<keyword evidence="3" id="KW-0804">Transcription</keyword>
<feature type="domain" description="HTH cro/C1-type" evidence="4">
    <location>
        <begin position="7"/>
        <end position="60"/>
    </location>
</feature>
<dbReference type="InterPro" id="IPR015927">
    <property type="entry name" value="Peptidase_S24_S26A/B/C"/>
</dbReference>
<evidence type="ECO:0000313" key="5">
    <source>
        <dbReference type="EMBL" id="ADW76124.1"/>
    </source>
</evidence>
<evidence type="ECO:0000256" key="1">
    <source>
        <dbReference type="ARBA" id="ARBA00023015"/>
    </source>
</evidence>
<dbReference type="SUPFAM" id="SSF47413">
    <property type="entry name" value="lambda repressor-like DNA-binding domains"/>
    <property type="match status" value="1"/>
</dbReference>
<dbReference type="SMART" id="SM00530">
    <property type="entry name" value="HTH_XRE"/>
    <property type="match status" value="1"/>
</dbReference>